<comment type="catalytic activity">
    <reaction evidence="1">
        <text>S-ubiquitinyl-[E2 ubiquitin-conjugating enzyme]-L-cysteine + [acceptor protein]-L-lysine = [E2 ubiquitin-conjugating enzyme]-L-cysteine + N(6)-ubiquitinyl-[acceptor protein]-L-lysine.</text>
        <dbReference type="EC" id="2.3.2.27"/>
    </reaction>
</comment>
<evidence type="ECO:0000256" key="8">
    <source>
        <dbReference type="PROSITE-ProRule" id="PRU00175"/>
    </source>
</evidence>
<dbReference type="PROSITE" id="PS50089">
    <property type="entry name" value="ZF_RING_2"/>
    <property type="match status" value="1"/>
</dbReference>
<keyword evidence="5 8" id="KW-0863">Zinc-finger</keyword>
<name>A0ABD3CJP1_9LAMI</name>
<evidence type="ECO:0000259" key="9">
    <source>
        <dbReference type="PROSITE" id="PS50089"/>
    </source>
</evidence>
<dbReference type="GO" id="GO:0061630">
    <property type="term" value="F:ubiquitin protein ligase activity"/>
    <property type="evidence" value="ECO:0007669"/>
    <property type="project" value="UniProtKB-EC"/>
</dbReference>
<dbReference type="Proteomes" id="UP001632038">
    <property type="component" value="Unassembled WGS sequence"/>
</dbReference>
<evidence type="ECO:0000256" key="3">
    <source>
        <dbReference type="ARBA" id="ARBA00022679"/>
    </source>
</evidence>
<dbReference type="Gene3D" id="3.30.40.10">
    <property type="entry name" value="Zinc/RING finger domain, C3HC4 (zinc finger)"/>
    <property type="match status" value="1"/>
</dbReference>
<dbReference type="AlphaFoldDB" id="A0ABD3CJP1"/>
<dbReference type="GO" id="GO:0008270">
    <property type="term" value="F:zinc ion binding"/>
    <property type="evidence" value="ECO:0007669"/>
    <property type="project" value="UniProtKB-KW"/>
</dbReference>
<reference evidence="11" key="1">
    <citation type="journal article" date="2024" name="IScience">
        <title>Strigolactones Initiate the Formation of Haustorium-like Structures in Castilleja.</title>
        <authorList>
            <person name="Buerger M."/>
            <person name="Peterson D."/>
            <person name="Chory J."/>
        </authorList>
    </citation>
    <scope>NUCLEOTIDE SEQUENCE [LARGE SCALE GENOMIC DNA]</scope>
</reference>
<evidence type="ECO:0000256" key="2">
    <source>
        <dbReference type="ARBA" id="ARBA00012483"/>
    </source>
</evidence>
<dbReference type="EMBL" id="JAVIJP010000034">
    <property type="protein sequence ID" value="KAL3629499.1"/>
    <property type="molecule type" value="Genomic_DNA"/>
</dbReference>
<dbReference type="InterPro" id="IPR001841">
    <property type="entry name" value="Znf_RING"/>
</dbReference>
<dbReference type="InterPro" id="IPR013083">
    <property type="entry name" value="Znf_RING/FYVE/PHD"/>
</dbReference>
<accession>A0ABD3CJP1</accession>
<evidence type="ECO:0000256" key="1">
    <source>
        <dbReference type="ARBA" id="ARBA00000900"/>
    </source>
</evidence>
<keyword evidence="7" id="KW-0862">Zinc</keyword>
<evidence type="ECO:0000256" key="5">
    <source>
        <dbReference type="ARBA" id="ARBA00022771"/>
    </source>
</evidence>
<sequence length="437" mass="49173">MAEVTNLHRQHHPPTGRRIVSTIAELHEDNILQQEDEFYHQTSTFAFEFDPFSPPNNSADPSYFDDYATSFDLGLDLNAEPENPGCEYEDPSCFLFGGEDDDEQLNFVTDLFEPRQSRVTDDLIWDLDSSRTEEQDHEFGFGAGMGLRVAGIDSESDSEVNLGFFNNDDDNYDSFGVSNNNIHTSEQERDEFEWEEVSERIHFDERNSLNLMINAIEEISVSSDITSSDGENSNFGDDEGAEEQRSLDWEVLLTVNNSESPFDFEYSEENYNTRSDVLRVNHPEDYILTMEYDALFGQLAENVSASKGSPPAAKSVVENLPSVVLTDEDIGENNNNCVACAVCKDEFAVGEKATKLPCCHLYHGDCIIPWFGIRNTCPVCRHELPTDDADYEKMRSERAGDGNAATALVDDFEVCTLMIVLVLSLSVIGDRFSWIDS</sequence>
<evidence type="ECO:0000256" key="4">
    <source>
        <dbReference type="ARBA" id="ARBA00022723"/>
    </source>
</evidence>
<evidence type="ECO:0000256" key="7">
    <source>
        <dbReference type="ARBA" id="ARBA00022833"/>
    </source>
</evidence>
<dbReference type="PANTHER" id="PTHR15710:SF108">
    <property type="entry name" value="OS03G0286100 PROTEIN"/>
    <property type="match status" value="1"/>
</dbReference>
<comment type="caution">
    <text evidence="10">The sequence shown here is derived from an EMBL/GenBank/DDBJ whole genome shotgun (WGS) entry which is preliminary data.</text>
</comment>
<proteinExistence type="predicted"/>
<protein>
    <recommendedName>
        <fullName evidence="2">RING-type E3 ubiquitin transferase</fullName>
        <ecNumber evidence="2">2.3.2.27</ecNumber>
    </recommendedName>
</protein>
<organism evidence="10 11">
    <name type="scientific">Castilleja foliolosa</name>
    <dbReference type="NCBI Taxonomy" id="1961234"/>
    <lineage>
        <taxon>Eukaryota</taxon>
        <taxon>Viridiplantae</taxon>
        <taxon>Streptophyta</taxon>
        <taxon>Embryophyta</taxon>
        <taxon>Tracheophyta</taxon>
        <taxon>Spermatophyta</taxon>
        <taxon>Magnoliopsida</taxon>
        <taxon>eudicotyledons</taxon>
        <taxon>Gunneridae</taxon>
        <taxon>Pentapetalae</taxon>
        <taxon>asterids</taxon>
        <taxon>lamiids</taxon>
        <taxon>Lamiales</taxon>
        <taxon>Orobanchaceae</taxon>
        <taxon>Pedicularideae</taxon>
        <taxon>Castillejinae</taxon>
        <taxon>Castilleja</taxon>
    </lineage>
</organism>
<keyword evidence="4" id="KW-0479">Metal-binding</keyword>
<keyword evidence="11" id="KW-1185">Reference proteome</keyword>
<evidence type="ECO:0000256" key="6">
    <source>
        <dbReference type="ARBA" id="ARBA00022786"/>
    </source>
</evidence>
<dbReference type="Pfam" id="PF13639">
    <property type="entry name" value="zf-RING_2"/>
    <property type="match status" value="1"/>
</dbReference>
<dbReference type="SUPFAM" id="SSF57850">
    <property type="entry name" value="RING/U-box"/>
    <property type="match status" value="1"/>
</dbReference>
<dbReference type="FunFam" id="3.30.40.10:FF:000022">
    <property type="entry name" value="E3 ubiquitin-protein ligase RING1-like"/>
    <property type="match status" value="1"/>
</dbReference>
<keyword evidence="6" id="KW-0833">Ubl conjugation pathway</keyword>
<dbReference type="PANTHER" id="PTHR15710">
    <property type="entry name" value="E3 UBIQUITIN-PROTEIN LIGASE PRAJA"/>
    <property type="match status" value="1"/>
</dbReference>
<keyword evidence="3" id="KW-0808">Transferase</keyword>
<feature type="domain" description="RING-type" evidence="9">
    <location>
        <begin position="340"/>
        <end position="381"/>
    </location>
</feature>
<dbReference type="SMART" id="SM00184">
    <property type="entry name" value="RING"/>
    <property type="match status" value="1"/>
</dbReference>
<evidence type="ECO:0000313" key="11">
    <source>
        <dbReference type="Proteomes" id="UP001632038"/>
    </source>
</evidence>
<gene>
    <name evidence="10" type="ORF">CASFOL_026721</name>
</gene>
<dbReference type="EC" id="2.3.2.27" evidence="2"/>
<evidence type="ECO:0000313" key="10">
    <source>
        <dbReference type="EMBL" id="KAL3629499.1"/>
    </source>
</evidence>